<proteinExistence type="predicted"/>
<dbReference type="Gene3D" id="3.40.50.1820">
    <property type="entry name" value="alpha/beta hydrolase"/>
    <property type="match status" value="1"/>
</dbReference>
<dbReference type="SUPFAM" id="SSF53474">
    <property type="entry name" value="alpha/beta-Hydrolases"/>
    <property type="match status" value="1"/>
</dbReference>
<dbReference type="RefSeq" id="WP_117545537.1">
    <property type="nucleotide sequence ID" value="NZ_JBKUNB010000018.1"/>
</dbReference>
<dbReference type="GO" id="GO:0016787">
    <property type="term" value="F:hydrolase activity"/>
    <property type="evidence" value="ECO:0007669"/>
    <property type="project" value="UniProtKB-KW"/>
</dbReference>
<protein>
    <submittedName>
        <fullName evidence="3">Alpha/beta hydrolase</fullName>
    </submittedName>
</protein>
<feature type="domain" description="BD-FAE-like" evidence="2">
    <location>
        <begin position="42"/>
        <end position="243"/>
    </location>
</feature>
<evidence type="ECO:0000313" key="4">
    <source>
        <dbReference type="Proteomes" id="UP000260812"/>
    </source>
</evidence>
<name>A0A3E3HXH3_9FIRM</name>
<dbReference type="InterPro" id="IPR029058">
    <property type="entry name" value="AB_hydrolase_fold"/>
</dbReference>
<dbReference type="EMBL" id="QVLV01000024">
    <property type="protein sequence ID" value="RGE56509.1"/>
    <property type="molecule type" value="Genomic_DNA"/>
</dbReference>
<accession>A0A3E3HXH3</accession>
<evidence type="ECO:0000259" key="2">
    <source>
        <dbReference type="Pfam" id="PF20434"/>
    </source>
</evidence>
<evidence type="ECO:0000313" key="3">
    <source>
        <dbReference type="EMBL" id="RGE56509.1"/>
    </source>
</evidence>
<dbReference type="InterPro" id="IPR049492">
    <property type="entry name" value="BD-FAE-like_dom"/>
</dbReference>
<gene>
    <name evidence="3" type="ORF">DXC51_23760</name>
</gene>
<dbReference type="InterPro" id="IPR050300">
    <property type="entry name" value="GDXG_lipolytic_enzyme"/>
</dbReference>
<dbReference type="AlphaFoldDB" id="A0A3E3HXH3"/>
<dbReference type="Proteomes" id="UP000260812">
    <property type="component" value="Unassembled WGS sequence"/>
</dbReference>
<dbReference type="Pfam" id="PF20434">
    <property type="entry name" value="BD-FAE"/>
    <property type="match status" value="1"/>
</dbReference>
<keyword evidence="4" id="KW-1185">Reference proteome</keyword>
<dbReference type="GeneID" id="97989788"/>
<reference evidence="3" key="1">
    <citation type="submission" date="2018-08" db="EMBL/GenBank/DDBJ databases">
        <title>A genome reference for cultivated species of the human gut microbiota.</title>
        <authorList>
            <person name="Zou Y."/>
            <person name="Xue W."/>
            <person name="Luo G."/>
        </authorList>
    </citation>
    <scope>NUCLEOTIDE SEQUENCE [LARGE SCALE GENOMIC DNA]</scope>
    <source>
        <strain evidence="3">TF05-5AC</strain>
    </source>
</reference>
<comment type="caution">
    <text evidence="3">The sequence shown here is derived from an EMBL/GenBank/DDBJ whole genome shotgun (WGS) entry which is preliminary data.</text>
</comment>
<organism evidence="3 4">
    <name type="scientific">Eisenbergiella massiliensis</name>
    <dbReference type="NCBI Taxonomy" id="1720294"/>
    <lineage>
        <taxon>Bacteria</taxon>
        <taxon>Bacillati</taxon>
        <taxon>Bacillota</taxon>
        <taxon>Clostridia</taxon>
        <taxon>Lachnospirales</taxon>
        <taxon>Lachnospiraceae</taxon>
        <taxon>Eisenbergiella</taxon>
    </lineage>
</organism>
<evidence type="ECO:0000256" key="1">
    <source>
        <dbReference type="ARBA" id="ARBA00022801"/>
    </source>
</evidence>
<sequence length="284" mass="32541">MNLNEVPLAKVVIPPNIDYEKEKITFVEGVEYVHHGQKAYRMDIMYPAGTVNLLPTVIWVHGGGWSDENLTRKYLPSIEIAELVKKGYVVASIDYRLSQEARFPAQIEDCKTAVRFLRAHTKIFHVDPVRIAAWGESAGGHLVELMAFTTDEEFTDSNYIGISSCIQAVIPWYAPTDLREKEGEEKRIFDKLFAYEDEAERRKIREMASPIVYATRNNPPTLLMHGDIDRLVSFDNSKRLYEAMKEAGNDVELVTVPGQGHGFFEGTDYYHKIYEFLDRILKTE</sequence>
<dbReference type="PANTHER" id="PTHR48081">
    <property type="entry name" value="AB HYDROLASE SUPERFAMILY PROTEIN C4A8.06C"/>
    <property type="match status" value="1"/>
</dbReference>
<keyword evidence="1 3" id="KW-0378">Hydrolase</keyword>
<dbReference type="PANTHER" id="PTHR48081:SF13">
    <property type="entry name" value="ALPHA_BETA HYDROLASE"/>
    <property type="match status" value="1"/>
</dbReference>